<dbReference type="EMBL" id="BMJC01000001">
    <property type="protein sequence ID" value="GGA85292.1"/>
    <property type="molecule type" value="Genomic_DNA"/>
</dbReference>
<protein>
    <submittedName>
        <fullName evidence="1">Uncharacterized protein</fullName>
    </submittedName>
</protein>
<accession>A0A8J2XR32</accession>
<comment type="caution">
    <text evidence="1">The sequence shown here is derived from an EMBL/GenBank/DDBJ whole genome shotgun (WGS) entry which is preliminary data.</text>
</comment>
<reference evidence="1" key="2">
    <citation type="submission" date="2020-09" db="EMBL/GenBank/DDBJ databases">
        <authorList>
            <person name="Sun Q."/>
            <person name="Zhou Y."/>
        </authorList>
    </citation>
    <scope>NUCLEOTIDE SEQUENCE</scope>
    <source>
        <strain evidence="1">CGMCC 1.15448</strain>
    </source>
</reference>
<proteinExistence type="predicted"/>
<name>A0A8J2XR32_9BACT</name>
<dbReference type="RefSeq" id="WP_188928278.1">
    <property type="nucleotide sequence ID" value="NZ_BMJC01000001.1"/>
</dbReference>
<dbReference type="Gene3D" id="2.180.10.10">
    <property type="entry name" value="RHS repeat-associated core"/>
    <property type="match status" value="1"/>
</dbReference>
<evidence type="ECO:0000313" key="2">
    <source>
        <dbReference type="Proteomes" id="UP000607559"/>
    </source>
</evidence>
<evidence type="ECO:0000313" key="1">
    <source>
        <dbReference type="EMBL" id="GGA85292.1"/>
    </source>
</evidence>
<sequence length="285" mass="32310">MRPSLLTLVTVLVIGLFSACSKIGKFNNPGADVHLCNIEKFFLTNYDHTTGLPGAPVEYNILYDAKGNPVEIKQAGTSTGYLSRFTFDKKGKMTVYRLDNFRSLTDSTIIFIHHYYNAPDGRLIVDTVYNLPSPGFPIIPPFDKLVLDEKERVIRDSGFYSRNPAILDDLVDYNYNANGNLASVIDEIFPTLNTTYPLYDDKVNYRQTNRAWQLIDKNYSWNNRLDPAGLYHITGYNAFGLPREIAYTPTPPDYNNVGVFLLYSPYIYNTLNFQYACDAPVSPGK</sequence>
<dbReference type="Proteomes" id="UP000607559">
    <property type="component" value="Unassembled WGS sequence"/>
</dbReference>
<reference evidence="1" key="1">
    <citation type="journal article" date="2014" name="Int. J. Syst. Evol. Microbiol.">
        <title>Complete genome sequence of Corynebacterium casei LMG S-19264T (=DSM 44701T), isolated from a smear-ripened cheese.</title>
        <authorList>
            <consortium name="US DOE Joint Genome Institute (JGI-PGF)"/>
            <person name="Walter F."/>
            <person name="Albersmeier A."/>
            <person name="Kalinowski J."/>
            <person name="Ruckert C."/>
        </authorList>
    </citation>
    <scope>NUCLEOTIDE SEQUENCE</scope>
    <source>
        <strain evidence="1">CGMCC 1.15448</strain>
    </source>
</reference>
<gene>
    <name evidence="1" type="ORF">GCM10011511_05400</name>
</gene>
<dbReference type="AlphaFoldDB" id="A0A8J2XR32"/>
<dbReference type="PROSITE" id="PS51257">
    <property type="entry name" value="PROKAR_LIPOPROTEIN"/>
    <property type="match status" value="1"/>
</dbReference>
<keyword evidence="2" id="KW-1185">Reference proteome</keyword>
<organism evidence="1 2">
    <name type="scientific">Puia dinghuensis</name>
    <dbReference type="NCBI Taxonomy" id="1792502"/>
    <lineage>
        <taxon>Bacteria</taxon>
        <taxon>Pseudomonadati</taxon>
        <taxon>Bacteroidota</taxon>
        <taxon>Chitinophagia</taxon>
        <taxon>Chitinophagales</taxon>
        <taxon>Chitinophagaceae</taxon>
        <taxon>Puia</taxon>
    </lineage>
</organism>